<feature type="region of interest" description="Disordered" evidence="1">
    <location>
        <begin position="627"/>
        <end position="647"/>
    </location>
</feature>
<keyword evidence="2" id="KW-0472">Membrane</keyword>
<proteinExistence type="predicted"/>
<name>W3VT49_MOEAP</name>
<keyword evidence="5" id="KW-1185">Reference proteome</keyword>
<dbReference type="InterPro" id="IPR025390">
    <property type="entry name" value="Dsc3_C"/>
</dbReference>
<dbReference type="Pfam" id="PF13373">
    <property type="entry name" value="Dsc3_C"/>
    <property type="match status" value="1"/>
</dbReference>
<dbReference type="HOGENOM" id="CLU_356862_0_0_1"/>
<reference evidence="4 5" key="1">
    <citation type="journal article" date="2014" name="Genome Announc.">
        <title>Genome sequence of the basidiomycetous fungus Pseudozyma aphidis DSM70725, an efficient producer of biosurfactant mannosylerythritol lipids.</title>
        <authorList>
            <person name="Lorenz S."/>
            <person name="Guenther M."/>
            <person name="Grumaz C."/>
            <person name="Rupp S."/>
            <person name="Zibek S."/>
            <person name="Sohn K."/>
        </authorList>
    </citation>
    <scope>NUCLEOTIDE SEQUENCE [LARGE SCALE GENOMIC DNA]</scope>
    <source>
        <strain evidence="5">ATCC 32657 / CBS 517.83 / DSM 70725 / JCM 10318 / NBRC 10182 / NRRL Y-7954 / St-0401</strain>
    </source>
</reference>
<dbReference type="PANTHER" id="PTHR28049">
    <property type="entry name" value="TRANSMEMBRANE PROTEIN YOR223W"/>
    <property type="match status" value="1"/>
</dbReference>
<dbReference type="AlphaFoldDB" id="W3VT49"/>
<dbReference type="GO" id="GO:0044695">
    <property type="term" value="C:Dsc E3 ubiquitin ligase complex"/>
    <property type="evidence" value="ECO:0007669"/>
    <property type="project" value="InterPro"/>
</dbReference>
<feature type="compositionally biased region" description="Low complexity" evidence="1">
    <location>
        <begin position="325"/>
        <end position="336"/>
    </location>
</feature>
<keyword evidence="2" id="KW-1133">Transmembrane helix</keyword>
<dbReference type="Proteomes" id="UP000019462">
    <property type="component" value="Unassembled WGS sequence"/>
</dbReference>
<gene>
    <name evidence="4" type="ORF">PaG_00746</name>
</gene>
<comment type="caution">
    <text evidence="4">The sequence shown here is derived from an EMBL/GenBank/DDBJ whole genome shotgun (WGS) entry which is preliminary data.</text>
</comment>
<evidence type="ECO:0000259" key="3">
    <source>
        <dbReference type="Pfam" id="PF13373"/>
    </source>
</evidence>
<dbReference type="EMBL" id="AWNI01000004">
    <property type="protein sequence ID" value="ETS64783.1"/>
    <property type="molecule type" value="Genomic_DNA"/>
</dbReference>
<dbReference type="OrthoDB" id="2556122at2759"/>
<feature type="compositionally biased region" description="Acidic residues" evidence="1">
    <location>
        <begin position="538"/>
        <end position="549"/>
    </location>
</feature>
<accession>W3VT49</accession>
<organism evidence="4 5">
    <name type="scientific">Moesziomyces aphidis</name>
    <name type="common">Pseudozyma aphidis</name>
    <dbReference type="NCBI Taxonomy" id="84754"/>
    <lineage>
        <taxon>Eukaryota</taxon>
        <taxon>Fungi</taxon>
        <taxon>Dikarya</taxon>
        <taxon>Basidiomycota</taxon>
        <taxon>Ustilaginomycotina</taxon>
        <taxon>Ustilaginomycetes</taxon>
        <taxon>Ustilaginales</taxon>
        <taxon>Ustilaginaceae</taxon>
        <taxon>Moesziomyces</taxon>
    </lineage>
</organism>
<dbReference type="GO" id="GO:0005783">
    <property type="term" value="C:endoplasmic reticulum"/>
    <property type="evidence" value="ECO:0007669"/>
    <property type="project" value="TreeGrafter"/>
</dbReference>
<evidence type="ECO:0000256" key="2">
    <source>
        <dbReference type="SAM" id="Phobius"/>
    </source>
</evidence>
<evidence type="ECO:0000313" key="4">
    <source>
        <dbReference type="EMBL" id="ETS64783.1"/>
    </source>
</evidence>
<protein>
    <recommendedName>
        <fullName evidence="3">DSC E3 ubiquitin ligase complex subunit 3 C-terminal domain-containing protein</fullName>
    </recommendedName>
</protein>
<feature type="domain" description="DSC E3 ubiquitin ligase complex subunit 3 C-terminal" evidence="3">
    <location>
        <begin position="651"/>
        <end position="715"/>
    </location>
</feature>
<dbReference type="InterPro" id="IPR045226">
    <property type="entry name" value="Dsc3"/>
</dbReference>
<feature type="transmembrane region" description="Helical" evidence="2">
    <location>
        <begin position="785"/>
        <end position="803"/>
    </location>
</feature>
<feature type="region of interest" description="Disordered" evidence="1">
    <location>
        <begin position="525"/>
        <end position="554"/>
    </location>
</feature>
<keyword evidence="2" id="KW-0812">Transmembrane</keyword>
<dbReference type="PANTHER" id="PTHR28049:SF1">
    <property type="entry name" value="DSC E3 UBIQUITIN LIGASE COMPLEX SUBUNIT 3"/>
    <property type="match status" value="1"/>
</dbReference>
<sequence>MRKVTHLLTTSPNSPSISTRIFLVLAMKLYSMDSKRRIGALMVSVLVLCMAALAELASALRGEGPTRLDRRQAPNQMAISYPTAQTGSFNMTTFIVPVPLGDAYSLASPYDLILNHGLPGSVIPTGTFPLQIVVGYFYDIRQRLVLGLLPLQVQQLSVVEVYLPFINVLGTGMPFRRSVSTYMDQLIPALVGGLSQLHDTQLAYFDPAHAAYKSAGGSTLSFQAALGLVNNIDGPGLVSPVVQAVFERTTSAPISAATFRAMLDQPYYTTAGTGCNTATLYYNYSNANPSFVRGDVQTYAPITTTSTDYQDAVGYTAATWRGQKKTTASAQSTSAHSSHRPTTSTPHRHDVRSTATAMTDTLRRHSAEVYHAGSARLSASIRLRPVRVRFTEPGVRDLSLLLHSLVSLRLVPSDGPASQHADVLFDAADSQAAVEEPHAAPAAGEVIALLAETGLTGDERVRAIKAHMEAVRDGVAGRRLRLIHAGRMLRDGVGLVGYLDELDARTRAQTRQGLRHLALDKHARRATALDAESSAESSNDEQQDDEEDERVERREMSVRQLVDWLTELQSHQHSVDSMDAASASRSGKGKGKAREPVWYDEAVRVVIRTAAPVYLQCSVGDVIPPASSPPAHIEPSNPFTDTDTEAGEERRGFNRLLDAGLSAEEVEAMRAQFQQTQRVDAYDLIRSREHAAHLLELEESWMDSFGTAAPAEEASASYTSVMHGLLVGFFLPPLIPLFWFRDRPHPSSIPTSIAPDPDDLDDEQSAAAQHHALTRENVFSTTMQIAILCGIIANLIMGMFRFIW</sequence>
<evidence type="ECO:0000256" key="1">
    <source>
        <dbReference type="SAM" id="MobiDB-lite"/>
    </source>
</evidence>
<feature type="region of interest" description="Disordered" evidence="1">
    <location>
        <begin position="572"/>
        <end position="594"/>
    </location>
</feature>
<feature type="region of interest" description="Disordered" evidence="1">
    <location>
        <begin position="324"/>
        <end position="353"/>
    </location>
</feature>
<evidence type="ECO:0000313" key="5">
    <source>
        <dbReference type="Proteomes" id="UP000019462"/>
    </source>
</evidence>